<dbReference type="InterPro" id="IPR001387">
    <property type="entry name" value="Cro/C1-type_HTH"/>
</dbReference>
<evidence type="ECO:0000259" key="1">
    <source>
        <dbReference type="PROSITE" id="PS50943"/>
    </source>
</evidence>
<feature type="domain" description="HTH cro/C1-type" evidence="1">
    <location>
        <begin position="2"/>
        <end position="57"/>
    </location>
</feature>
<keyword evidence="3" id="KW-1185">Reference proteome</keyword>
<proteinExistence type="predicted"/>
<dbReference type="SUPFAM" id="SSF47413">
    <property type="entry name" value="lambda repressor-like DNA-binding domains"/>
    <property type="match status" value="1"/>
</dbReference>
<dbReference type="EMBL" id="PYAV01000012">
    <property type="protein sequence ID" value="PSL42992.1"/>
    <property type="molecule type" value="Genomic_DNA"/>
</dbReference>
<dbReference type="PROSITE" id="PS50943">
    <property type="entry name" value="HTH_CROC1"/>
    <property type="match status" value="1"/>
</dbReference>
<organism evidence="2 3">
    <name type="scientific">Salsuginibacillus halophilus</name>
    <dbReference type="NCBI Taxonomy" id="517424"/>
    <lineage>
        <taxon>Bacteria</taxon>
        <taxon>Bacillati</taxon>
        <taxon>Bacillota</taxon>
        <taxon>Bacilli</taxon>
        <taxon>Bacillales</taxon>
        <taxon>Bacillaceae</taxon>
        <taxon>Salsuginibacillus</taxon>
    </lineage>
</organism>
<gene>
    <name evidence="2" type="ORF">B0H94_11275</name>
</gene>
<dbReference type="Proteomes" id="UP000242310">
    <property type="component" value="Unassembled WGS sequence"/>
</dbReference>
<dbReference type="Gene3D" id="1.10.260.40">
    <property type="entry name" value="lambda repressor-like DNA-binding domains"/>
    <property type="match status" value="1"/>
</dbReference>
<dbReference type="CDD" id="cd00093">
    <property type="entry name" value="HTH_XRE"/>
    <property type="match status" value="1"/>
</dbReference>
<dbReference type="Pfam" id="PF01381">
    <property type="entry name" value="HTH_3"/>
    <property type="match status" value="1"/>
</dbReference>
<dbReference type="GO" id="GO:0003677">
    <property type="term" value="F:DNA binding"/>
    <property type="evidence" value="ECO:0007669"/>
    <property type="project" value="InterPro"/>
</dbReference>
<dbReference type="InterPro" id="IPR010982">
    <property type="entry name" value="Lambda_DNA-bd_dom_sf"/>
</dbReference>
<protein>
    <submittedName>
        <fullName evidence="2">Helix-turn-helix protein</fullName>
    </submittedName>
</protein>
<name>A0A2P8H9U3_9BACI</name>
<dbReference type="AlphaFoldDB" id="A0A2P8H9U3"/>
<reference evidence="2 3" key="1">
    <citation type="submission" date="2018-03" db="EMBL/GenBank/DDBJ databases">
        <title>Genomic Encyclopedia of Type Strains, Phase III (KMG-III): the genomes of soil and plant-associated and newly described type strains.</title>
        <authorList>
            <person name="Whitman W."/>
        </authorList>
    </citation>
    <scope>NUCLEOTIDE SEQUENCE [LARGE SCALE GENOMIC DNA]</scope>
    <source>
        <strain evidence="2 3">CGMCC 1.07653</strain>
    </source>
</reference>
<accession>A0A2P8H9U3</accession>
<dbReference type="SMART" id="SM00530">
    <property type="entry name" value="HTH_XRE"/>
    <property type="match status" value="1"/>
</dbReference>
<evidence type="ECO:0000313" key="2">
    <source>
        <dbReference type="EMBL" id="PSL42992.1"/>
    </source>
</evidence>
<evidence type="ECO:0000313" key="3">
    <source>
        <dbReference type="Proteomes" id="UP000242310"/>
    </source>
</evidence>
<comment type="caution">
    <text evidence="2">The sequence shown here is derived from an EMBL/GenBank/DDBJ whole genome shotgun (WGS) entry which is preliminary data.</text>
</comment>
<sequence>MLKEVRGRKQMSLKTLEKKTGVSSPYIFRLEQQDRKNPSVQAVLALCKAMELTSYEVFQLLLEDYHMEGYVPTLEELLRSHRFALGGNEVDDVELKRVLLDIVMHIDQNMDEDVEQESVAELTRKVERYHDRKAQILSGV</sequence>